<feature type="non-terminal residue" evidence="2">
    <location>
        <position position="1"/>
    </location>
</feature>
<reference evidence="2 3" key="1">
    <citation type="submission" date="2020-12" db="EMBL/GenBank/DDBJ databases">
        <title>Concerted genomic and epigenomic changes stabilize Arabidopsis allopolyploids.</title>
        <authorList>
            <person name="Chen Z."/>
        </authorList>
    </citation>
    <scope>NUCLEOTIDE SEQUENCE [LARGE SCALE GENOMIC DNA]</scope>
    <source>
        <strain evidence="2">As9502</strain>
        <tissue evidence="2">Leaf</tissue>
    </source>
</reference>
<dbReference type="Proteomes" id="UP000694251">
    <property type="component" value="Chromosome 8"/>
</dbReference>
<protein>
    <recommendedName>
        <fullName evidence="4">Transmembrane protein</fullName>
    </recommendedName>
</protein>
<dbReference type="AlphaFoldDB" id="A0A8T2BDJ3"/>
<dbReference type="OrthoDB" id="191139at2759"/>
<evidence type="ECO:0000313" key="3">
    <source>
        <dbReference type="Proteomes" id="UP000694251"/>
    </source>
</evidence>
<evidence type="ECO:0000256" key="1">
    <source>
        <dbReference type="SAM" id="Phobius"/>
    </source>
</evidence>
<proteinExistence type="predicted"/>
<keyword evidence="1" id="KW-0472">Membrane</keyword>
<accession>A0A8T2BDJ3</accession>
<comment type="caution">
    <text evidence="2">The sequence shown here is derived from an EMBL/GenBank/DDBJ whole genome shotgun (WGS) entry which is preliminary data.</text>
</comment>
<evidence type="ECO:0000313" key="2">
    <source>
        <dbReference type="EMBL" id="KAG7584149.1"/>
    </source>
</evidence>
<keyword evidence="3" id="KW-1185">Reference proteome</keyword>
<keyword evidence="1" id="KW-0812">Transmembrane</keyword>
<name>A0A8T2BDJ3_ARASU</name>
<dbReference type="EMBL" id="JAEFBJ010000008">
    <property type="protein sequence ID" value="KAG7584149.1"/>
    <property type="molecule type" value="Genomic_DNA"/>
</dbReference>
<feature type="transmembrane region" description="Helical" evidence="1">
    <location>
        <begin position="51"/>
        <end position="77"/>
    </location>
</feature>
<keyword evidence="1" id="KW-1133">Transmembrane helix</keyword>
<gene>
    <name evidence="2" type="ORF">ISN44_As08g036310</name>
</gene>
<evidence type="ECO:0008006" key="4">
    <source>
        <dbReference type="Google" id="ProtNLM"/>
    </source>
</evidence>
<sequence length="144" mass="16440">MSQLDLWWLRRRVLQGFAVSPEFKGFLWLVWPDVGGSSSWRERVSGCWWRFCLLGSFGAVFFFAECYLSFGCGFWWAGFVFEVCQSDGTSLQVALIGLLCPRVRVGAPLWLILSRFQRSLFVPSFVRAHYPSEVGVMVLVVVLA</sequence>
<organism evidence="2 3">
    <name type="scientific">Arabidopsis suecica</name>
    <name type="common">Swedish thale-cress</name>
    <name type="synonym">Cardaminopsis suecica</name>
    <dbReference type="NCBI Taxonomy" id="45249"/>
    <lineage>
        <taxon>Eukaryota</taxon>
        <taxon>Viridiplantae</taxon>
        <taxon>Streptophyta</taxon>
        <taxon>Embryophyta</taxon>
        <taxon>Tracheophyta</taxon>
        <taxon>Spermatophyta</taxon>
        <taxon>Magnoliopsida</taxon>
        <taxon>eudicotyledons</taxon>
        <taxon>Gunneridae</taxon>
        <taxon>Pentapetalae</taxon>
        <taxon>rosids</taxon>
        <taxon>malvids</taxon>
        <taxon>Brassicales</taxon>
        <taxon>Brassicaceae</taxon>
        <taxon>Camelineae</taxon>
        <taxon>Arabidopsis</taxon>
    </lineage>
</organism>